<gene>
    <name evidence="3" type="ORF">HPBE_LOCUS1279</name>
</gene>
<dbReference type="GO" id="GO:0006890">
    <property type="term" value="P:retrograde vesicle-mediated transport, Golgi to endoplasmic reticulum"/>
    <property type="evidence" value="ECO:0007669"/>
    <property type="project" value="TreeGrafter"/>
</dbReference>
<dbReference type="AlphaFoldDB" id="A0A183F536"/>
<proteinExistence type="inferred from homology"/>
<dbReference type="OrthoDB" id="5787667at2759"/>
<protein>
    <submittedName>
        <fullName evidence="5">ERGIC_N domain-containing protein</fullName>
    </submittedName>
</protein>
<feature type="domain" description="Endoplasmic reticulum vesicle transporter N-terminal" evidence="2">
    <location>
        <begin position="60"/>
        <end position="135"/>
    </location>
</feature>
<dbReference type="PANTHER" id="PTHR10984:SF25">
    <property type="entry name" value="ENDOPLASMIC RETICULUM-GOLGI INTERMEDIATE COMPARTMENT PROTEIN 3"/>
    <property type="match status" value="1"/>
</dbReference>
<sequence length="139" mass="15388">MGICRSLHLTFTEEQILAIIGVLEAGADPSALAEWLAKVDEAKRNTGEASSQTMSLFTRLRELDAYSKPMEDFRVKTLSGGMVSLVASVAITVLAVQETYHFFSGDVVEQLYVDSTSSDVRVNVRFDVTFHYLPCPCQF</sequence>
<dbReference type="EMBL" id="UZAH01001324">
    <property type="protein sequence ID" value="VDO19661.1"/>
    <property type="molecule type" value="Genomic_DNA"/>
</dbReference>
<reference evidence="5" key="2">
    <citation type="submission" date="2019-09" db="UniProtKB">
        <authorList>
            <consortium name="WormBaseParasite"/>
        </authorList>
    </citation>
    <scope>IDENTIFICATION</scope>
</reference>
<dbReference type="WBParaSite" id="HPBE_0000127801-mRNA-1">
    <property type="protein sequence ID" value="HPBE_0000127801-mRNA-1"/>
    <property type="gene ID" value="HPBE_0000127801"/>
</dbReference>
<keyword evidence="4" id="KW-1185">Reference proteome</keyword>
<dbReference type="GO" id="GO:0005789">
    <property type="term" value="C:endoplasmic reticulum membrane"/>
    <property type="evidence" value="ECO:0007669"/>
    <property type="project" value="TreeGrafter"/>
</dbReference>
<comment type="similarity">
    <text evidence="1">Belongs to the ERGIC family.</text>
</comment>
<dbReference type="GO" id="GO:0006888">
    <property type="term" value="P:endoplasmic reticulum to Golgi vesicle-mediated transport"/>
    <property type="evidence" value="ECO:0007669"/>
    <property type="project" value="TreeGrafter"/>
</dbReference>
<evidence type="ECO:0000313" key="3">
    <source>
        <dbReference type="EMBL" id="VDO19661.1"/>
    </source>
</evidence>
<dbReference type="InterPro" id="IPR039542">
    <property type="entry name" value="Erv_N"/>
</dbReference>
<dbReference type="Proteomes" id="UP000050761">
    <property type="component" value="Unassembled WGS sequence"/>
</dbReference>
<organism evidence="4 5">
    <name type="scientific">Heligmosomoides polygyrus</name>
    <name type="common">Parasitic roundworm</name>
    <dbReference type="NCBI Taxonomy" id="6339"/>
    <lineage>
        <taxon>Eukaryota</taxon>
        <taxon>Metazoa</taxon>
        <taxon>Ecdysozoa</taxon>
        <taxon>Nematoda</taxon>
        <taxon>Chromadorea</taxon>
        <taxon>Rhabditida</taxon>
        <taxon>Rhabditina</taxon>
        <taxon>Rhabditomorpha</taxon>
        <taxon>Strongyloidea</taxon>
        <taxon>Heligmosomidae</taxon>
        <taxon>Heligmosomoides</taxon>
    </lineage>
</organism>
<accession>A0A183F536</accession>
<evidence type="ECO:0000313" key="5">
    <source>
        <dbReference type="WBParaSite" id="HPBE_0000127801-mRNA-1"/>
    </source>
</evidence>
<dbReference type="GO" id="GO:0000139">
    <property type="term" value="C:Golgi membrane"/>
    <property type="evidence" value="ECO:0007669"/>
    <property type="project" value="TreeGrafter"/>
</dbReference>
<dbReference type="PANTHER" id="PTHR10984">
    <property type="entry name" value="ENDOPLASMIC RETICULUM-GOLGI INTERMEDIATE COMPARTMENT PROTEIN"/>
    <property type="match status" value="1"/>
</dbReference>
<dbReference type="Pfam" id="PF13850">
    <property type="entry name" value="ERGIC_N"/>
    <property type="match status" value="1"/>
</dbReference>
<dbReference type="GO" id="GO:0030134">
    <property type="term" value="C:COPII-coated ER to Golgi transport vesicle"/>
    <property type="evidence" value="ECO:0007669"/>
    <property type="project" value="TreeGrafter"/>
</dbReference>
<name>A0A183F536_HELPZ</name>
<accession>A0A3P7TF61</accession>
<evidence type="ECO:0000259" key="2">
    <source>
        <dbReference type="Pfam" id="PF13850"/>
    </source>
</evidence>
<evidence type="ECO:0000313" key="4">
    <source>
        <dbReference type="Proteomes" id="UP000050761"/>
    </source>
</evidence>
<evidence type="ECO:0000256" key="1">
    <source>
        <dbReference type="ARBA" id="ARBA00005648"/>
    </source>
</evidence>
<reference evidence="3 4" key="1">
    <citation type="submission" date="2018-11" db="EMBL/GenBank/DDBJ databases">
        <authorList>
            <consortium name="Pathogen Informatics"/>
        </authorList>
    </citation>
    <scope>NUCLEOTIDE SEQUENCE [LARGE SCALE GENOMIC DNA]</scope>
</reference>
<dbReference type="InterPro" id="IPR045888">
    <property type="entry name" value="Erv"/>
</dbReference>